<dbReference type="SUPFAM" id="SSF56281">
    <property type="entry name" value="Metallo-hydrolase/oxidoreductase"/>
    <property type="match status" value="1"/>
</dbReference>
<dbReference type="EMBL" id="JACHFR010000003">
    <property type="protein sequence ID" value="MBB5219668.1"/>
    <property type="molecule type" value="Genomic_DNA"/>
</dbReference>
<feature type="domain" description="Metallo-beta-lactamase" evidence="1">
    <location>
        <begin position="33"/>
        <end position="261"/>
    </location>
</feature>
<keyword evidence="3" id="KW-1185">Reference proteome</keyword>
<gene>
    <name evidence="2" type="ORF">HNP77_002050</name>
</gene>
<dbReference type="InterPro" id="IPR001279">
    <property type="entry name" value="Metallo-B-lactamas"/>
</dbReference>
<dbReference type="InterPro" id="IPR036866">
    <property type="entry name" value="RibonucZ/Hydroxyglut_hydro"/>
</dbReference>
<dbReference type="PANTHER" id="PTHR13754:SF13">
    <property type="entry name" value="METALLO-BETA-LACTAMASE SUPERFAMILY PROTEIN (AFU_ORTHOLOGUE AFUA_3G07630)"/>
    <property type="match status" value="1"/>
</dbReference>
<dbReference type="Proteomes" id="UP000578697">
    <property type="component" value="Unassembled WGS sequence"/>
</dbReference>
<dbReference type="GO" id="GO:0102041">
    <property type="term" value="F:7,8-dihydropterin-6-yl-methyl-4-(beta-D-ribofuranosyl)aminobenzene 5'-phosphate synthase"/>
    <property type="evidence" value="ECO:0007669"/>
    <property type="project" value="UniProtKB-EC"/>
</dbReference>
<dbReference type="Gene3D" id="3.60.15.10">
    <property type="entry name" value="Ribonuclease Z/Hydroxyacylglutathione hydrolase-like"/>
    <property type="match status" value="1"/>
</dbReference>
<dbReference type="PANTHER" id="PTHR13754">
    <property type="entry name" value="METALLO-BETA-LACTAMASE SUPERFAMILY PROTEIN"/>
    <property type="match status" value="1"/>
</dbReference>
<dbReference type="AlphaFoldDB" id="A0A840SHP2"/>
<dbReference type="CDD" id="cd07713">
    <property type="entry name" value="DHPS-like_MBL-fold"/>
    <property type="match status" value="1"/>
</dbReference>
<comment type="caution">
    <text evidence="2">The sequence shown here is derived from an EMBL/GenBank/DDBJ whole genome shotgun (WGS) entry which is preliminary data.</text>
</comment>
<proteinExistence type="predicted"/>
<evidence type="ECO:0000313" key="2">
    <source>
        <dbReference type="EMBL" id="MBB5219668.1"/>
    </source>
</evidence>
<dbReference type="Pfam" id="PF00753">
    <property type="entry name" value="Lactamase_B"/>
    <property type="match status" value="1"/>
</dbReference>
<dbReference type="EC" id="2.5.1.105" evidence="2"/>
<sequence length="294" mass="33195">MRKKKNQFVERIKMRIINLVENELGESGCEAAHGLSFYVETENHKLLFDSSPGEFVLRNAEKLGVDLKTVDTVILSHGHYDHSGGILPFVEINPLAKIYMQYNAGGEYYAFDGEDKGFRYIGIDKKILSLPQVQLLKGDSKLDDELQLFTVEKRAYPLPSTNKRLRELCNGQFIQDEFHHEQNLLLTAGGKKILFCGCAHNGILNVLETLERKFGSAMLPDLVIGGFHLMKRTEFSEADTAEVTEIANRLKGYKAHFATCHCTGLPVFNQMREIMGEQLSYVRSGDEVVLNGLY</sequence>
<accession>A0A840SHP2</accession>
<dbReference type="RefSeq" id="WP_221266573.1">
    <property type="nucleotide sequence ID" value="NZ_JACHFR010000003.1"/>
</dbReference>
<dbReference type="InterPro" id="IPR052926">
    <property type="entry name" value="Metallo-beta-lactamase_dom"/>
</dbReference>
<dbReference type="SMART" id="SM00849">
    <property type="entry name" value="Lactamase_B"/>
    <property type="match status" value="1"/>
</dbReference>
<organism evidence="2 3">
    <name type="scientific">Treponema rectale</name>
    <dbReference type="NCBI Taxonomy" id="744512"/>
    <lineage>
        <taxon>Bacteria</taxon>
        <taxon>Pseudomonadati</taxon>
        <taxon>Spirochaetota</taxon>
        <taxon>Spirochaetia</taxon>
        <taxon>Spirochaetales</taxon>
        <taxon>Treponemataceae</taxon>
        <taxon>Treponema</taxon>
    </lineage>
</organism>
<reference evidence="2 3" key="1">
    <citation type="submission" date="2020-08" db="EMBL/GenBank/DDBJ databases">
        <title>Genomic Encyclopedia of Type Strains, Phase IV (KMG-IV): sequencing the most valuable type-strain genomes for metagenomic binning, comparative biology and taxonomic classification.</title>
        <authorList>
            <person name="Goeker M."/>
        </authorList>
    </citation>
    <scope>NUCLEOTIDE SEQUENCE [LARGE SCALE GENOMIC DNA]</scope>
    <source>
        <strain evidence="2 3">DSM 103679</strain>
    </source>
</reference>
<protein>
    <submittedName>
        <fullName evidence="2">7, 8-dihydropterin-6-yl-methyl-4-(Beta-D-ribofuranosyl)aminobenzene 5'-phosphate synthase</fullName>
        <ecNumber evidence="2">2.5.1.105</ecNumber>
    </submittedName>
</protein>
<keyword evidence="2" id="KW-0808">Transferase</keyword>
<evidence type="ECO:0000313" key="3">
    <source>
        <dbReference type="Proteomes" id="UP000578697"/>
    </source>
</evidence>
<evidence type="ECO:0000259" key="1">
    <source>
        <dbReference type="SMART" id="SM00849"/>
    </source>
</evidence>
<name>A0A840SHP2_9SPIR</name>
<dbReference type="InterPro" id="IPR041712">
    <property type="entry name" value="DHPS-like_MBL-fold"/>
</dbReference>